<dbReference type="EMBL" id="LAZR01004142">
    <property type="protein sequence ID" value="KKN11388.1"/>
    <property type="molecule type" value="Genomic_DNA"/>
</dbReference>
<proteinExistence type="predicted"/>
<organism evidence="1">
    <name type="scientific">marine sediment metagenome</name>
    <dbReference type="NCBI Taxonomy" id="412755"/>
    <lineage>
        <taxon>unclassified sequences</taxon>
        <taxon>metagenomes</taxon>
        <taxon>ecological metagenomes</taxon>
    </lineage>
</organism>
<protein>
    <submittedName>
        <fullName evidence="1">Uncharacterized protein</fullName>
    </submittedName>
</protein>
<evidence type="ECO:0000313" key="1">
    <source>
        <dbReference type="EMBL" id="KKN11388.1"/>
    </source>
</evidence>
<comment type="caution">
    <text evidence="1">The sequence shown here is derived from an EMBL/GenBank/DDBJ whole genome shotgun (WGS) entry which is preliminary data.</text>
</comment>
<feature type="non-terminal residue" evidence="1">
    <location>
        <position position="75"/>
    </location>
</feature>
<gene>
    <name evidence="1" type="ORF">LCGC14_1027280</name>
</gene>
<name>A0A0F9R1P2_9ZZZZ</name>
<reference evidence="1" key="1">
    <citation type="journal article" date="2015" name="Nature">
        <title>Complex archaea that bridge the gap between prokaryotes and eukaryotes.</title>
        <authorList>
            <person name="Spang A."/>
            <person name="Saw J.H."/>
            <person name="Jorgensen S.L."/>
            <person name="Zaremba-Niedzwiedzka K."/>
            <person name="Martijn J."/>
            <person name="Lind A.E."/>
            <person name="van Eijk R."/>
            <person name="Schleper C."/>
            <person name="Guy L."/>
            <person name="Ettema T.J."/>
        </authorList>
    </citation>
    <scope>NUCLEOTIDE SEQUENCE</scope>
</reference>
<dbReference type="AlphaFoldDB" id="A0A0F9R1P2"/>
<sequence>MKKTKHKKRGRKPLKVIDSSEVIGKCYICKGSITKAMVNSGTGLSIGKGTYRCRSKKCEKKVINAFLKNLKTRKT</sequence>
<accession>A0A0F9R1P2</accession>